<protein>
    <submittedName>
        <fullName evidence="3">Glycosyltransferase involved in cell wall biosynthesis</fullName>
    </submittedName>
</protein>
<dbReference type="Gene3D" id="3.40.50.2000">
    <property type="entry name" value="Glycogen Phosphorylase B"/>
    <property type="match status" value="2"/>
</dbReference>
<evidence type="ECO:0000313" key="3">
    <source>
        <dbReference type="EMBL" id="PJJ42829.1"/>
    </source>
</evidence>
<evidence type="ECO:0000256" key="1">
    <source>
        <dbReference type="SAM" id="Phobius"/>
    </source>
</evidence>
<dbReference type="PANTHER" id="PTHR45947">
    <property type="entry name" value="SULFOQUINOVOSYL TRANSFERASE SQD2"/>
    <property type="match status" value="1"/>
</dbReference>
<sequence length="358" mass="40987">MFNIIMHCSTLDTKGGMVSVTKNYLNYHNWKEFKIKFIPTHFDTNKYIVMLYFGIRYIQILFAIIFGHYNIAHLHTAERGSFWRKNFLLKTYHKFGIKVVMHHHAAEFEKFYASCSLKKKEKICKALAETDMNIVLSERLVPMIKDKEPNAKVEVLYNAVQTFSENPYNTDAKGILFLGRLGKRKGIFDLLNVIKQLDDKIPKEIKFYLCGDGEIESVNERMATLNIGHRVSHVGWIDGFQKEAIFQNTMINVLPSYNEGLPMTILETMARGIPNVSTRIASIPEVIKDGENGFLITPGDVESLANCIEKLVIDTALRNNFSNASYELVTRNFSLDANIEKLKNIYKSILPNVDGTIK</sequence>
<dbReference type="GO" id="GO:0016757">
    <property type="term" value="F:glycosyltransferase activity"/>
    <property type="evidence" value="ECO:0007669"/>
    <property type="project" value="InterPro"/>
</dbReference>
<dbReference type="InterPro" id="IPR050194">
    <property type="entry name" value="Glycosyltransferase_grp1"/>
</dbReference>
<keyword evidence="1" id="KW-0472">Membrane</keyword>
<evidence type="ECO:0000259" key="2">
    <source>
        <dbReference type="Pfam" id="PF00534"/>
    </source>
</evidence>
<dbReference type="PANTHER" id="PTHR45947:SF3">
    <property type="entry name" value="SULFOQUINOVOSYL TRANSFERASE SQD2"/>
    <property type="match status" value="1"/>
</dbReference>
<feature type="domain" description="Glycosyl transferase family 1" evidence="2">
    <location>
        <begin position="165"/>
        <end position="327"/>
    </location>
</feature>
<dbReference type="InterPro" id="IPR001296">
    <property type="entry name" value="Glyco_trans_1"/>
</dbReference>
<feature type="transmembrane region" description="Helical" evidence="1">
    <location>
        <begin position="47"/>
        <end position="69"/>
    </location>
</feature>
<dbReference type="Proteomes" id="UP000231134">
    <property type="component" value="Unassembled WGS sequence"/>
</dbReference>
<comment type="caution">
    <text evidence="3">The sequence shown here is derived from an EMBL/GenBank/DDBJ whole genome shotgun (WGS) entry which is preliminary data.</text>
</comment>
<dbReference type="OrthoDB" id="9806653at2"/>
<dbReference type="AlphaFoldDB" id="A0A2M9AAU7"/>
<gene>
    <name evidence="3" type="ORF">BGX16_2880</name>
</gene>
<keyword evidence="1" id="KW-0812">Transmembrane</keyword>
<organism evidence="3 4">
    <name type="scientific">Hallerella succinigenes</name>
    <dbReference type="NCBI Taxonomy" id="1896222"/>
    <lineage>
        <taxon>Bacteria</taxon>
        <taxon>Pseudomonadati</taxon>
        <taxon>Fibrobacterota</taxon>
        <taxon>Fibrobacteria</taxon>
        <taxon>Fibrobacterales</taxon>
        <taxon>Fibrobacteraceae</taxon>
        <taxon>Hallerella</taxon>
    </lineage>
</organism>
<proteinExistence type="predicted"/>
<keyword evidence="3" id="KW-0808">Transferase</keyword>
<keyword evidence="4" id="KW-1185">Reference proteome</keyword>
<dbReference type="SUPFAM" id="SSF53756">
    <property type="entry name" value="UDP-Glycosyltransferase/glycogen phosphorylase"/>
    <property type="match status" value="1"/>
</dbReference>
<accession>A0A2M9AAU7</accession>
<keyword evidence="1" id="KW-1133">Transmembrane helix</keyword>
<name>A0A2M9AAU7_9BACT</name>
<dbReference type="RefSeq" id="WP_100426664.1">
    <property type="nucleotide sequence ID" value="NZ_PGEX01000001.1"/>
</dbReference>
<dbReference type="Pfam" id="PF00534">
    <property type="entry name" value="Glycos_transf_1"/>
    <property type="match status" value="1"/>
</dbReference>
<dbReference type="EMBL" id="PGEX01000001">
    <property type="protein sequence ID" value="PJJ42829.1"/>
    <property type="molecule type" value="Genomic_DNA"/>
</dbReference>
<evidence type="ECO:0000313" key="4">
    <source>
        <dbReference type="Proteomes" id="UP000231134"/>
    </source>
</evidence>
<reference evidence="3 4" key="1">
    <citation type="submission" date="2017-11" db="EMBL/GenBank/DDBJ databases">
        <title>Animal gut microbial communities from fecal samples from Wisconsin, USA.</title>
        <authorList>
            <person name="Neumann A."/>
        </authorList>
    </citation>
    <scope>NUCLEOTIDE SEQUENCE [LARGE SCALE GENOMIC DNA]</scope>
    <source>
        <strain evidence="3 4">UWS3</strain>
    </source>
</reference>
<dbReference type="CDD" id="cd03801">
    <property type="entry name" value="GT4_PimA-like"/>
    <property type="match status" value="1"/>
</dbReference>